<sequence>MRLLALVLSLSLLPAALAAQDTTGTYTVRALGVTVGQLQVSGRVTDNAFAVRAQFTTSGLVGAVKGVRFVMESQGARRGDRFIPSRYSEDMDTGRRESRVQLVWKGGVARATGSEVGDRGPYAVTDAQQKGAVDPLTAMFIVLRDQPRDDLCRMSQRIYDGERLTEIALTGRSEDGDTVTCTGLYRRVAGYSPEKLAEKSRFPLTVTYTPAGELMQMQSVRADTTYGPATITRR</sequence>
<dbReference type="Proteomes" id="UP001595629">
    <property type="component" value="Unassembled WGS sequence"/>
</dbReference>
<dbReference type="Pfam" id="PF11306">
    <property type="entry name" value="DUF3108"/>
    <property type="match status" value="1"/>
</dbReference>
<proteinExistence type="predicted"/>
<reference evidence="3" key="1">
    <citation type="journal article" date="2019" name="Int. J. Syst. Evol. Microbiol.">
        <title>The Global Catalogue of Microorganisms (GCM) 10K type strain sequencing project: providing services to taxonomists for standard genome sequencing and annotation.</title>
        <authorList>
            <consortium name="The Broad Institute Genomics Platform"/>
            <consortium name="The Broad Institute Genome Sequencing Center for Infectious Disease"/>
            <person name="Wu L."/>
            <person name="Ma J."/>
        </authorList>
    </citation>
    <scope>NUCLEOTIDE SEQUENCE [LARGE SCALE GENOMIC DNA]</scope>
    <source>
        <strain evidence="3">KCTC 42911</strain>
    </source>
</reference>
<evidence type="ECO:0000256" key="1">
    <source>
        <dbReference type="SAM" id="SignalP"/>
    </source>
</evidence>
<name>A0ABV7TEB6_9RHOB</name>
<feature type="signal peptide" evidence="1">
    <location>
        <begin position="1"/>
        <end position="18"/>
    </location>
</feature>
<organism evidence="2 3">
    <name type="scientific">Lutimaribacter marinistellae</name>
    <dbReference type="NCBI Taxonomy" id="1820329"/>
    <lineage>
        <taxon>Bacteria</taxon>
        <taxon>Pseudomonadati</taxon>
        <taxon>Pseudomonadota</taxon>
        <taxon>Alphaproteobacteria</taxon>
        <taxon>Rhodobacterales</taxon>
        <taxon>Roseobacteraceae</taxon>
        <taxon>Lutimaribacter</taxon>
    </lineage>
</organism>
<dbReference type="EMBL" id="JBHRXI010000010">
    <property type="protein sequence ID" value="MFC3613934.1"/>
    <property type="molecule type" value="Genomic_DNA"/>
</dbReference>
<keyword evidence="1" id="KW-0732">Signal</keyword>
<evidence type="ECO:0000313" key="3">
    <source>
        <dbReference type="Proteomes" id="UP001595629"/>
    </source>
</evidence>
<comment type="caution">
    <text evidence="2">The sequence shown here is derived from an EMBL/GenBank/DDBJ whole genome shotgun (WGS) entry which is preliminary data.</text>
</comment>
<dbReference type="InterPro" id="IPR021457">
    <property type="entry name" value="DUF3108"/>
</dbReference>
<gene>
    <name evidence="2" type="ORF">ACFORG_09215</name>
</gene>
<accession>A0ABV7TEB6</accession>
<dbReference type="RefSeq" id="WP_386735127.1">
    <property type="nucleotide sequence ID" value="NZ_JBHRXI010000010.1"/>
</dbReference>
<evidence type="ECO:0000313" key="2">
    <source>
        <dbReference type="EMBL" id="MFC3613934.1"/>
    </source>
</evidence>
<feature type="chain" id="PRO_5046280029" evidence="1">
    <location>
        <begin position="19"/>
        <end position="234"/>
    </location>
</feature>
<protein>
    <submittedName>
        <fullName evidence="2">DUF3108 domain-containing protein</fullName>
    </submittedName>
</protein>
<keyword evidence="3" id="KW-1185">Reference proteome</keyword>